<organism evidence="1 2">
    <name type="scientific">Polynucleobacter cosmopolitanus</name>
    <dbReference type="NCBI Taxonomy" id="351345"/>
    <lineage>
        <taxon>Bacteria</taxon>
        <taxon>Pseudomonadati</taxon>
        <taxon>Pseudomonadota</taxon>
        <taxon>Betaproteobacteria</taxon>
        <taxon>Burkholderiales</taxon>
        <taxon>Burkholderiaceae</taxon>
        <taxon>Polynucleobacter</taxon>
    </lineage>
</organism>
<evidence type="ECO:0000313" key="2">
    <source>
        <dbReference type="Proteomes" id="UP000215188"/>
    </source>
</evidence>
<evidence type="ECO:0000313" key="1">
    <source>
        <dbReference type="EMBL" id="OXL15200.1"/>
    </source>
</evidence>
<dbReference type="OrthoDB" id="5295772at2"/>
<name>A0A229FU56_9BURK</name>
<comment type="caution">
    <text evidence="1">The sequence shown here is derived from an EMBL/GenBank/DDBJ whole genome shotgun (WGS) entry which is preliminary data.</text>
</comment>
<protein>
    <submittedName>
        <fullName evidence="1">Uncharacterized protein</fullName>
    </submittedName>
</protein>
<keyword evidence="2" id="KW-1185">Reference proteome</keyword>
<reference evidence="1 2" key="1">
    <citation type="submission" date="2017-06" db="EMBL/GenBank/DDBJ databases">
        <title>Reclassification of a Polynucleobacter cosmopolitanus strain isolated from tropical Lake Victoria as Polynucleobacter victoriensis comb. nov.</title>
        <authorList>
            <person name="Hahn M.W."/>
        </authorList>
    </citation>
    <scope>NUCLEOTIDE SEQUENCE [LARGE SCALE GENOMIC DNA]</scope>
    <source>
        <strain evidence="1 2">MWH-MoIso2</strain>
    </source>
</reference>
<sequence length="96" mass="10398">MGVVIDHQVIKSIGSSGQISLGKEHAGRQVLIENPEPGVWVIRTATVIPDNERWIHTPTVKKNLTAALAWAEKTPAKASDLSKVKISKTHGAKRKA</sequence>
<proteinExistence type="predicted"/>
<accession>A0A229FU56</accession>
<dbReference type="AlphaFoldDB" id="A0A229FU56"/>
<gene>
    <name evidence="1" type="ORF">AOC33_05610</name>
</gene>
<dbReference type="Proteomes" id="UP000215188">
    <property type="component" value="Unassembled WGS sequence"/>
</dbReference>
<dbReference type="EMBL" id="NJGG01000002">
    <property type="protein sequence ID" value="OXL15200.1"/>
    <property type="molecule type" value="Genomic_DNA"/>
</dbReference>